<sequence>AAPAAPAAAAPRTTKVRYGPYTIPAATQTEHGELPNQIALNVQKPCTNCYITGFKPNLVYADGSTANINTGPMLHHVVFFNSRQDDTVCRGSRRVMSSGNERIESVFPAGYGFRVGSTDRWTLLYDLMNHGHEEKTVYIEFTFTHESVWGSRITPVTPIWMDAGGCATSAWDVEPGQPSTKSRTWTSTISGDLVHMRGHLHHAGIDVLTTNKTTGQVLCRSVAEEGGTPEFIDHHGNTEISNMPTCSGTPLGRINRGDTLEITANYRATDHSHHGVMGIMVGWVAED</sequence>
<evidence type="ECO:0000313" key="2">
    <source>
        <dbReference type="Proteomes" id="UP001597083"/>
    </source>
</evidence>
<dbReference type="InterPro" id="IPR011692">
    <property type="entry name" value="Stress_up-reg_Nod19"/>
</dbReference>
<reference evidence="2" key="1">
    <citation type="journal article" date="2019" name="Int. J. Syst. Evol. Microbiol.">
        <title>The Global Catalogue of Microorganisms (GCM) 10K type strain sequencing project: providing services to taxonomists for standard genome sequencing and annotation.</title>
        <authorList>
            <consortium name="The Broad Institute Genomics Platform"/>
            <consortium name="The Broad Institute Genome Sequencing Center for Infectious Disease"/>
            <person name="Wu L."/>
            <person name="Ma J."/>
        </authorList>
    </citation>
    <scope>NUCLEOTIDE SEQUENCE [LARGE SCALE GENOMIC DNA]</scope>
    <source>
        <strain evidence="2">JCM 31696</strain>
    </source>
</reference>
<keyword evidence="2" id="KW-1185">Reference proteome</keyword>
<dbReference type="Pfam" id="PF07712">
    <property type="entry name" value="SURNod19"/>
    <property type="match status" value="1"/>
</dbReference>
<accession>A0ABW3CLK2</accession>
<organism evidence="1 2">
    <name type="scientific">Actinomadura adrarensis</name>
    <dbReference type="NCBI Taxonomy" id="1819600"/>
    <lineage>
        <taxon>Bacteria</taxon>
        <taxon>Bacillati</taxon>
        <taxon>Actinomycetota</taxon>
        <taxon>Actinomycetes</taxon>
        <taxon>Streptosporangiales</taxon>
        <taxon>Thermomonosporaceae</taxon>
        <taxon>Actinomadura</taxon>
    </lineage>
</organism>
<feature type="non-terminal residue" evidence="1">
    <location>
        <position position="1"/>
    </location>
</feature>
<dbReference type="EMBL" id="JBHTIR010003403">
    <property type="protein sequence ID" value="MFD0855145.1"/>
    <property type="molecule type" value="Genomic_DNA"/>
</dbReference>
<comment type="caution">
    <text evidence="1">The sequence shown here is derived from an EMBL/GenBank/DDBJ whole genome shotgun (WGS) entry which is preliminary data.</text>
</comment>
<gene>
    <name evidence="1" type="ORF">ACFQ07_23095</name>
</gene>
<proteinExistence type="predicted"/>
<name>A0ABW3CLK2_9ACTN</name>
<dbReference type="Proteomes" id="UP001597083">
    <property type="component" value="Unassembled WGS sequence"/>
</dbReference>
<evidence type="ECO:0000313" key="1">
    <source>
        <dbReference type="EMBL" id="MFD0855145.1"/>
    </source>
</evidence>
<protein>
    <submittedName>
        <fullName evidence="1">Uncharacterized protein</fullName>
    </submittedName>
</protein>